<sequence length="51" mass="5635">MLIIIILYILIPKYVAFFNAATHQLTKGNNLCFVSTALGYEGGKNTENSNN</sequence>
<reference evidence="1" key="1">
    <citation type="journal article" date="2014" name="Int. J. Syst. Evol. Microbiol.">
        <title>Complete genome sequence of Corynebacterium casei LMG S-19264T (=DSM 44701T), isolated from a smear-ripened cheese.</title>
        <authorList>
            <consortium name="US DOE Joint Genome Institute (JGI-PGF)"/>
            <person name="Walter F."/>
            <person name="Albersmeier A."/>
            <person name="Kalinowski J."/>
            <person name="Ruckert C."/>
        </authorList>
    </citation>
    <scope>NUCLEOTIDE SEQUENCE</scope>
    <source>
        <strain evidence="1">KCTC 12368</strain>
    </source>
</reference>
<reference evidence="1" key="2">
    <citation type="submission" date="2020-09" db="EMBL/GenBank/DDBJ databases">
        <authorList>
            <person name="Sun Q."/>
            <person name="Kim S."/>
        </authorList>
    </citation>
    <scope>NUCLEOTIDE SEQUENCE</scope>
    <source>
        <strain evidence="1">KCTC 12368</strain>
    </source>
</reference>
<dbReference type="EMBL" id="BMWX01000004">
    <property type="protein sequence ID" value="GGZ31339.1"/>
    <property type="molecule type" value="Genomic_DNA"/>
</dbReference>
<gene>
    <name evidence="1" type="ORF">GCM10007049_25540</name>
</gene>
<protein>
    <submittedName>
        <fullName evidence="1">Uncharacterized protein</fullName>
    </submittedName>
</protein>
<dbReference type="AlphaFoldDB" id="A0A918Q3Y8"/>
<name>A0A918Q3Y8_9BACT</name>
<comment type="caution">
    <text evidence="1">The sequence shown here is derived from an EMBL/GenBank/DDBJ whole genome shotgun (WGS) entry which is preliminary data.</text>
</comment>
<accession>A0A918Q3Y8</accession>
<keyword evidence="2" id="KW-1185">Reference proteome</keyword>
<evidence type="ECO:0000313" key="1">
    <source>
        <dbReference type="EMBL" id="GGZ31339.1"/>
    </source>
</evidence>
<proteinExistence type="predicted"/>
<organism evidence="1 2">
    <name type="scientific">Echinicola pacifica</name>
    <dbReference type="NCBI Taxonomy" id="346377"/>
    <lineage>
        <taxon>Bacteria</taxon>
        <taxon>Pseudomonadati</taxon>
        <taxon>Bacteroidota</taxon>
        <taxon>Cytophagia</taxon>
        <taxon>Cytophagales</taxon>
        <taxon>Cyclobacteriaceae</taxon>
        <taxon>Echinicola</taxon>
    </lineage>
</organism>
<evidence type="ECO:0000313" key="2">
    <source>
        <dbReference type="Proteomes" id="UP000619457"/>
    </source>
</evidence>
<dbReference type="Proteomes" id="UP000619457">
    <property type="component" value="Unassembled WGS sequence"/>
</dbReference>